<gene>
    <name evidence="5" type="ORF">BJY20_001721</name>
</gene>
<evidence type="ECO:0000256" key="2">
    <source>
        <dbReference type="ARBA" id="ARBA00023125"/>
    </source>
</evidence>
<evidence type="ECO:0000259" key="4">
    <source>
        <dbReference type="PROSITE" id="PS50949"/>
    </source>
</evidence>
<dbReference type="GO" id="GO:0045892">
    <property type="term" value="P:negative regulation of DNA-templated transcription"/>
    <property type="evidence" value="ECO:0007669"/>
    <property type="project" value="TreeGrafter"/>
</dbReference>
<dbReference type="SMART" id="SM00866">
    <property type="entry name" value="UTRA"/>
    <property type="match status" value="1"/>
</dbReference>
<dbReference type="InterPro" id="IPR050679">
    <property type="entry name" value="Bact_HTH_transcr_reg"/>
</dbReference>
<accession>A0A852VQW7</accession>
<name>A0A852VQW7_9MICO</name>
<dbReference type="Pfam" id="PF00392">
    <property type="entry name" value="GntR"/>
    <property type="match status" value="1"/>
</dbReference>
<dbReference type="Proteomes" id="UP000554054">
    <property type="component" value="Unassembled WGS sequence"/>
</dbReference>
<keyword evidence="2" id="KW-0238">DNA-binding</keyword>
<feature type="domain" description="HTH gntR-type" evidence="4">
    <location>
        <begin position="4"/>
        <end position="70"/>
    </location>
</feature>
<dbReference type="PANTHER" id="PTHR44846">
    <property type="entry name" value="MANNOSYL-D-GLYCERATE TRANSPORT/METABOLISM SYSTEM REPRESSOR MNGR-RELATED"/>
    <property type="match status" value="1"/>
</dbReference>
<dbReference type="PROSITE" id="PS50949">
    <property type="entry name" value="HTH_GNTR"/>
    <property type="match status" value="1"/>
</dbReference>
<evidence type="ECO:0000313" key="5">
    <source>
        <dbReference type="EMBL" id="NYF98329.1"/>
    </source>
</evidence>
<dbReference type="GO" id="GO:0003700">
    <property type="term" value="F:DNA-binding transcription factor activity"/>
    <property type="evidence" value="ECO:0007669"/>
    <property type="project" value="InterPro"/>
</dbReference>
<dbReference type="InterPro" id="IPR036390">
    <property type="entry name" value="WH_DNA-bd_sf"/>
</dbReference>
<dbReference type="SUPFAM" id="SSF64288">
    <property type="entry name" value="Chorismate lyase-like"/>
    <property type="match status" value="1"/>
</dbReference>
<organism evidence="5 6">
    <name type="scientific">Janibacter cremeus</name>
    <dbReference type="NCBI Taxonomy" id="1285192"/>
    <lineage>
        <taxon>Bacteria</taxon>
        <taxon>Bacillati</taxon>
        <taxon>Actinomycetota</taxon>
        <taxon>Actinomycetes</taxon>
        <taxon>Micrococcales</taxon>
        <taxon>Intrasporangiaceae</taxon>
        <taxon>Janibacter</taxon>
    </lineage>
</organism>
<dbReference type="RefSeq" id="WP_185991150.1">
    <property type="nucleotide sequence ID" value="NZ_JACCAE010000001.1"/>
</dbReference>
<sequence length="252" mass="27339">MRTLPRWREISDDLLRRVQEGEFAHGFPGELALSERYGVSRGTIRQALTPLREQGIVGGGRGRRSYVINTSRTSGHGPMYSLRDAITAQGSRETSEVLAQRLVTSPEVSTALGLAADTPFIHVARVRRADGAPFAMDRLWIIASAAEPLLEADLTQASVYDVLRTRCGIEFDAGVEYTHSVPATGDVAARLEVDEGSPLLTIRRKSCLAGRPAELRDTCSVGDRVTLTHVFGDASAVLNCGGNGRPIEIPWD</sequence>
<dbReference type="InterPro" id="IPR036388">
    <property type="entry name" value="WH-like_DNA-bd_sf"/>
</dbReference>
<keyword evidence="6" id="KW-1185">Reference proteome</keyword>
<reference evidence="5 6" key="1">
    <citation type="submission" date="2020-07" db="EMBL/GenBank/DDBJ databases">
        <title>Sequencing the genomes of 1000 actinobacteria strains.</title>
        <authorList>
            <person name="Klenk H.-P."/>
        </authorList>
    </citation>
    <scope>NUCLEOTIDE SEQUENCE [LARGE SCALE GENOMIC DNA]</scope>
    <source>
        <strain evidence="5 6">DSM 26154</strain>
    </source>
</reference>
<dbReference type="EMBL" id="JACCAE010000001">
    <property type="protein sequence ID" value="NYF98329.1"/>
    <property type="molecule type" value="Genomic_DNA"/>
</dbReference>
<proteinExistence type="predicted"/>
<dbReference type="InterPro" id="IPR000524">
    <property type="entry name" value="Tscrpt_reg_HTH_GntR"/>
</dbReference>
<comment type="caution">
    <text evidence="5">The sequence shown here is derived from an EMBL/GenBank/DDBJ whole genome shotgun (WGS) entry which is preliminary data.</text>
</comment>
<dbReference type="Pfam" id="PF07702">
    <property type="entry name" value="UTRA"/>
    <property type="match status" value="1"/>
</dbReference>
<dbReference type="SMART" id="SM00345">
    <property type="entry name" value="HTH_GNTR"/>
    <property type="match status" value="1"/>
</dbReference>
<protein>
    <submittedName>
        <fullName evidence="5">GntR family transcriptional regulator</fullName>
    </submittedName>
</protein>
<dbReference type="GO" id="GO:0003677">
    <property type="term" value="F:DNA binding"/>
    <property type="evidence" value="ECO:0007669"/>
    <property type="project" value="UniProtKB-KW"/>
</dbReference>
<dbReference type="Gene3D" id="3.40.1410.10">
    <property type="entry name" value="Chorismate lyase-like"/>
    <property type="match status" value="1"/>
</dbReference>
<evidence type="ECO:0000313" key="6">
    <source>
        <dbReference type="Proteomes" id="UP000554054"/>
    </source>
</evidence>
<dbReference type="AlphaFoldDB" id="A0A852VQW7"/>
<evidence type="ECO:0000256" key="3">
    <source>
        <dbReference type="ARBA" id="ARBA00023163"/>
    </source>
</evidence>
<dbReference type="InterPro" id="IPR028978">
    <property type="entry name" value="Chorismate_lyase_/UTRA_dom_sf"/>
</dbReference>
<keyword evidence="1" id="KW-0805">Transcription regulation</keyword>
<dbReference type="PRINTS" id="PR00035">
    <property type="entry name" value="HTHGNTR"/>
</dbReference>
<dbReference type="Gene3D" id="1.10.10.10">
    <property type="entry name" value="Winged helix-like DNA-binding domain superfamily/Winged helix DNA-binding domain"/>
    <property type="match status" value="1"/>
</dbReference>
<dbReference type="InterPro" id="IPR011663">
    <property type="entry name" value="UTRA"/>
</dbReference>
<dbReference type="PANTHER" id="PTHR44846:SF17">
    <property type="entry name" value="GNTR-FAMILY TRANSCRIPTIONAL REGULATOR"/>
    <property type="match status" value="1"/>
</dbReference>
<dbReference type="SUPFAM" id="SSF46785">
    <property type="entry name" value="Winged helix' DNA-binding domain"/>
    <property type="match status" value="1"/>
</dbReference>
<keyword evidence="3" id="KW-0804">Transcription</keyword>
<evidence type="ECO:0000256" key="1">
    <source>
        <dbReference type="ARBA" id="ARBA00023015"/>
    </source>
</evidence>